<feature type="domain" description="Pentatricopeptide repeat-containing protein-mitochondrial" evidence="3">
    <location>
        <begin position="315"/>
        <end position="446"/>
    </location>
</feature>
<keyword evidence="5" id="KW-1185">Reference proteome</keyword>
<dbReference type="GO" id="GO:0005739">
    <property type="term" value="C:mitochondrion"/>
    <property type="evidence" value="ECO:0007669"/>
    <property type="project" value="TreeGrafter"/>
</dbReference>
<dbReference type="PROSITE" id="PS51375">
    <property type="entry name" value="PPR"/>
    <property type="match status" value="1"/>
</dbReference>
<evidence type="ECO:0000259" key="3">
    <source>
        <dbReference type="Pfam" id="PF23276"/>
    </source>
</evidence>
<dbReference type="InterPro" id="IPR057027">
    <property type="entry name" value="TPR_mt"/>
</dbReference>
<protein>
    <recommendedName>
        <fullName evidence="3">Pentatricopeptide repeat-containing protein-mitochondrial domain-containing protein</fullName>
    </recommendedName>
</protein>
<dbReference type="GO" id="GO:0003729">
    <property type="term" value="F:mRNA binding"/>
    <property type="evidence" value="ECO:0007669"/>
    <property type="project" value="TreeGrafter"/>
</dbReference>
<dbReference type="InterPro" id="IPR011990">
    <property type="entry name" value="TPR-like_helical_dom_sf"/>
</dbReference>
<dbReference type="GO" id="GO:0140053">
    <property type="term" value="P:mitochondrial gene expression"/>
    <property type="evidence" value="ECO:0007669"/>
    <property type="project" value="TreeGrafter"/>
</dbReference>
<keyword evidence="1" id="KW-0677">Repeat</keyword>
<organism evidence="4 5">
    <name type="scientific">Letharia columbiana</name>
    <dbReference type="NCBI Taxonomy" id="112416"/>
    <lineage>
        <taxon>Eukaryota</taxon>
        <taxon>Fungi</taxon>
        <taxon>Dikarya</taxon>
        <taxon>Ascomycota</taxon>
        <taxon>Pezizomycotina</taxon>
        <taxon>Lecanoromycetes</taxon>
        <taxon>OSLEUM clade</taxon>
        <taxon>Lecanoromycetidae</taxon>
        <taxon>Lecanorales</taxon>
        <taxon>Lecanorineae</taxon>
        <taxon>Parmeliaceae</taxon>
        <taxon>Letharia</taxon>
    </lineage>
</organism>
<name>A0A8H6L8G2_9LECA</name>
<gene>
    <name evidence="4" type="ORF">HO173_002674</name>
</gene>
<dbReference type="PANTHER" id="PTHR47938">
    <property type="entry name" value="RESPIRATORY COMPLEX I CHAPERONE (CIA84), PUTATIVE (AFU_ORTHOLOGUE AFUA_2G06020)-RELATED"/>
    <property type="match status" value="1"/>
</dbReference>
<dbReference type="GeneID" id="59284346"/>
<dbReference type="Pfam" id="PF23276">
    <property type="entry name" value="TPR_24"/>
    <property type="match status" value="1"/>
</dbReference>
<dbReference type="Gene3D" id="1.25.40.10">
    <property type="entry name" value="Tetratricopeptide repeat domain"/>
    <property type="match status" value="2"/>
</dbReference>
<feature type="repeat" description="PPR" evidence="2">
    <location>
        <begin position="457"/>
        <end position="491"/>
    </location>
</feature>
<dbReference type="Proteomes" id="UP000578531">
    <property type="component" value="Unassembled WGS sequence"/>
</dbReference>
<evidence type="ECO:0000313" key="5">
    <source>
        <dbReference type="Proteomes" id="UP000578531"/>
    </source>
</evidence>
<dbReference type="EMBL" id="JACCJC010000006">
    <property type="protein sequence ID" value="KAF6239412.1"/>
    <property type="molecule type" value="Genomic_DNA"/>
</dbReference>
<evidence type="ECO:0000256" key="1">
    <source>
        <dbReference type="ARBA" id="ARBA00022737"/>
    </source>
</evidence>
<evidence type="ECO:0000313" key="4">
    <source>
        <dbReference type="EMBL" id="KAF6239412.1"/>
    </source>
</evidence>
<comment type="caution">
    <text evidence="4">The sequence shown here is derived from an EMBL/GenBank/DDBJ whole genome shotgun (WGS) entry which is preliminary data.</text>
</comment>
<proteinExistence type="predicted"/>
<dbReference type="OrthoDB" id="747253at2759"/>
<dbReference type="InterPro" id="IPR002885">
    <property type="entry name" value="PPR_rpt"/>
</dbReference>
<dbReference type="PANTHER" id="PTHR47938:SF35">
    <property type="entry name" value="PENTATRICOPEPTIDE REPEAT-CONTAINING PROTEIN 4, MITOCHONDRIAL-RELATED"/>
    <property type="match status" value="1"/>
</dbReference>
<dbReference type="RefSeq" id="XP_037168699.1">
    <property type="nucleotide sequence ID" value="XM_037304606.1"/>
</dbReference>
<reference evidence="4 5" key="1">
    <citation type="journal article" date="2020" name="Genomics">
        <title>Complete, high-quality genomes from long-read metagenomic sequencing of two wolf lichen thalli reveals enigmatic genome architecture.</title>
        <authorList>
            <person name="McKenzie S.K."/>
            <person name="Walston R.F."/>
            <person name="Allen J.L."/>
        </authorList>
    </citation>
    <scope>NUCLEOTIDE SEQUENCE [LARGE SCALE GENOMIC DNA]</scope>
    <source>
        <strain evidence="4">WasteWater2</strain>
    </source>
</reference>
<accession>A0A8H6L8G2</accession>
<dbReference type="AlphaFoldDB" id="A0A8H6L8G2"/>
<sequence>MSSGRTTIDGLLQCLCPTSSRIPRQGFNEISRPGARSLIVCRKLHPRQTHTQSFLTSSRTVPRPLRQPGNLQAQRCAHQKPSFVGQHVRDQDRIRHLDITSAYQELRRSTLQGHYAHIRDCVKILVKERGQKPNLRLYDALLLANTDHQYGSAGEVARILDEIAVEGLTPDSATYHAALTALAVHPDCLLRQRILEELRQRWFSLTKNGWHDVVTGLIRERQLELALDTLDQMQKEGAKVDSWLYDLIIYTLCSAEEFDSAVNLMQHRISSGEFNISATLWYYLLDTASRALHHRGTLFAYRARVESSYLNPSAGICINIISTAARHGDIYLATSALRILGRRSGNPIQLHHYEALLETYVTAKDIRTSFTLLTIMTAAGHPPTTASTRPIFTHLCLSPSLVATAVSILEELREQDRQIPIQAINVIMEAYIAHHDLASSLSIYKALHNFGDSLTPDTATFNLLFRGCSQAARKDLAMFLASEMVALKVVPDRLTYDRLTLVCLNSESSIDDAWRYFEEMRGLGWWPRHGTAVSLARRACERGDQRVWRLVSEEGGEGVPKWKVESLIHEYWKDGSEEPEKEINPERREGE</sequence>
<evidence type="ECO:0000256" key="2">
    <source>
        <dbReference type="PROSITE-ProRule" id="PRU00708"/>
    </source>
</evidence>